<keyword evidence="2" id="KW-0012">Acyltransferase</keyword>
<dbReference type="RefSeq" id="WP_075667687.1">
    <property type="nucleotide sequence ID" value="NZ_CP019030.1"/>
</dbReference>
<name>A0A1L7GXR2_LIMFE</name>
<dbReference type="SUPFAM" id="SSF55729">
    <property type="entry name" value="Acyl-CoA N-acyltransferases (Nat)"/>
    <property type="match status" value="1"/>
</dbReference>
<dbReference type="Pfam" id="PF00583">
    <property type="entry name" value="Acetyltransf_1"/>
    <property type="match status" value="1"/>
</dbReference>
<proteinExistence type="predicted"/>
<dbReference type="AlphaFoldDB" id="A0A1L7GXR2"/>
<dbReference type="EMBL" id="CP019030">
    <property type="protein sequence ID" value="APU46784.1"/>
    <property type="molecule type" value="Genomic_DNA"/>
</dbReference>
<dbReference type="GO" id="GO:0016747">
    <property type="term" value="F:acyltransferase activity, transferring groups other than amino-acyl groups"/>
    <property type="evidence" value="ECO:0007669"/>
    <property type="project" value="InterPro"/>
</dbReference>
<dbReference type="OrthoDB" id="7205533at2"/>
<evidence type="ECO:0000256" key="2">
    <source>
        <dbReference type="ARBA" id="ARBA00023315"/>
    </source>
</evidence>
<dbReference type="CDD" id="cd04301">
    <property type="entry name" value="NAT_SF"/>
    <property type="match status" value="1"/>
</dbReference>
<dbReference type="Gene3D" id="3.40.630.30">
    <property type="match status" value="1"/>
</dbReference>
<dbReference type="InterPro" id="IPR000182">
    <property type="entry name" value="GNAT_dom"/>
</dbReference>
<dbReference type="PANTHER" id="PTHR43877">
    <property type="entry name" value="AMINOALKYLPHOSPHONATE N-ACETYLTRANSFERASE-RELATED-RELATED"/>
    <property type="match status" value="1"/>
</dbReference>
<gene>
    <name evidence="4" type="ORF">BUW47_10460</name>
</gene>
<keyword evidence="1 4" id="KW-0808">Transferase</keyword>
<dbReference type="Proteomes" id="UP000185427">
    <property type="component" value="Chromosome"/>
</dbReference>
<evidence type="ECO:0000313" key="5">
    <source>
        <dbReference type="Proteomes" id="UP000185427"/>
    </source>
</evidence>
<sequence length="178" mass="20655">MKITPELVTTDPASMKVLQQLARETFKATFDANTPPDEMAAFLKEYYTTKSMEAELTDSNTATYFFKNEGGEVVGFLKLSWKDAQTEPDYPDAMELQRIYLRVKYQGHHLGRQIMDFAMQEAKKLGVPRVWLGVWEHNYPAQKIYGRYGFKRVSQHTFMVGDDPQTDFILMKDMTEED</sequence>
<dbReference type="PROSITE" id="PS51186">
    <property type="entry name" value="GNAT"/>
    <property type="match status" value="1"/>
</dbReference>
<evidence type="ECO:0000313" key="4">
    <source>
        <dbReference type="EMBL" id="APU46784.1"/>
    </source>
</evidence>
<organism evidence="4 5">
    <name type="scientific">Limosilactobacillus fermentum</name>
    <name type="common">Lactobacillus fermentum</name>
    <dbReference type="NCBI Taxonomy" id="1613"/>
    <lineage>
        <taxon>Bacteria</taxon>
        <taxon>Bacillati</taxon>
        <taxon>Bacillota</taxon>
        <taxon>Bacilli</taxon>
        <taxon>Lactobacillales</taxon>
        <taxon>Lactobacillaceae</taxon>
        <taxon>Limosilactobacillus</taxon>
    </lineage>
</organism>
<evidence type="ECO:0000256" key="1">
    <source>
        <dbReference type="ARBA" id="ARBA00022679"/>
    </source>
</evidence>
<dbReference type="InterPro" id="IPR016181">
    <property type="entry name" value="Acyl_CoA_acyltransferase"/>
</dbReference>
<accession>A0A1L7GXR2</accession>
<dbReference type="InterPro" id="IPR050832">
    <property type="entry name" value="Bact_Acetyltransf"/>
</dbReference>
<reference evidence="4 5" key="1">
    <citation type="submission" date="2016-12" db="EMBL/GenBank/DDBJ databases">
        <title>Complete Genome Sequence of Lactobacillus fermentum Strain SNUV175, a Probiotic for Treatment of Bacterial Vaginosis.</title>
        <authorList>
            <person name="Lee S."/>
            <person name="You H.J."/>
            <person name="Kwon B."/>
            <person name="Ko G."/>
        </authorList>
    </citation>
    <scope>NUCLEOTIDE SEQUENCE [LARGE SCALE GENOMIC DNA]</scope>
    <source>
        <strain evidence="4 5">SNUV175</strain>
    </source>
</reference>
<protein>
    <submittedName>
        <fullName evidence="4">GNAT family N-acetyltransferase</fullName>
    </submittedName>
</protein>
<evidence type="ECO:0000259" key="3">
    <source>
        <dbReference type="PROSITE" id="PS51186"/>
    </source>
</evidence>
<feature type="domain" description="N-acetyltransferase" evidence="3">
    <location>
        <begin position="5"/>
        <end position="175"/>
    </location>
</feature>